<dbReference type="Proteomes" id="UP001596091">
    <property type="component" value="Unassembled WGS sequence"/>
</dbReference>
<dbReference type="EMBL" id="JBHSPH010000008">
    <property type="protein sequence ID" value="MFC5863946.1"/>
    <property type="molecule type" value="Genomic_DNA"/>
</dbReference>
<dbReference type="InterPro" id="IPR029063">
    <property type="entry name" value="SAM-dependent_MTases_sf"/>
</dbReference>
<gene>
    <name evidence="2" type="ORF">ACFPT7_16700</name>
</gene>
<name>A0ABW1EI31_9BACT</name>
<dbReference type="RefSeq" id="WP_263341192.1">
    <property type="nucleotide sequence ID" value="NZ_JAGSYH010000006.1"/>
</dbReference>
<evidence type="ECO:0000259" key="1">
    <source>
        <dbReference type="Pfam" id="PF05050"/>
    </source>
</evidence>
<sequence>MLRLKDGTVLPVEEFWTLFVFDEVVVEQCYELNKVTSLAPYDAVIDVGANIGIFSLRAKQLWPDAKILAIEPHPDNFRRLSELIAMNKLQDVHPMQIGVGATCGSMNLYLAERNIAGHSMYKGAEAGAKSIPIAIKPLADLIQENGVHGRILMKIDCEGCEYPLIFSLTKDVASQISCMVIEAERNIEFSINEMLDKLRSFGFSVIDDGHLITASR</sequence>
<evidence type="ECO:0000313" key="3">
    <source>
        <dbReference type="Proteomes" id="UP001596091"/>
    </source>
</evidence>
<dbReference type="NCBIfam" id="TIGR01444">
    <property type="entry name" value="fkbM_fam"/>
    <property type="match status" value="1"/>
</dbReference>
<dbReference type="SUPFAM" id="SSF53335">
    <property type="entry name" value="S-adenosyl-L-methionine-dependent methyltransferases"/>
    <property type="match status" value="1"/>
</dbReference>
<feature type="domain" description="Methyltransferase FkbM" evidence="1">
    <location>
        <begin position="46"/>
        <end position="204"/>
    </location>
</feature>
<organism evidence="2 3">
    <name type="scientific">Acidicapsa dinghuensis</name>
    <dbReference type="NCBI Taxonomy" id="2218256"/>
    <lineage>
        <taxon>Bacteria</taxon>
        <taxon>Pseudomonadati</taxon>
        <taxon>Acidobacteriota</taxon>
        <taxon>Terriglobia</taxon>
        <taxon>Terriglobales</taxon>
        <taxon>Acidobacteriaceae</taxon>
        <taxon>Acidicapsa</taxon>
    </lineage>
</organism>
<dbReference type="InterPro" id="IPR006342">
    <property type="entry name" value="FkbM_mtfrase"/>
</dbReference>
<dbReference type="InterPro" id="IPR052514">
    <property type="entry name" value="SAM-dependent_MTase"/>
</dbReference>
<accession>A0ABW1EI31</accession>
<keyword evidence="3" id="KW-1185">Reference proteome</keyword>
<comment type="caution">
    <text evidence="2">The sequence shown here is derived from an EMBL/GenBank/DDBJ whole genome shotgun (WGS) entry which is preliminary data.</text>
</comment>
<dbReference type="PANTHER" id="PTHR34203:SF15">
    <property type="entry name" value="SLL1173 PROTEIN"/>
    <property type="match status" value="1"/>
</dbReference>
<dbReference type="Gene3D" id="3.40.50.150">
    <property type="entry name" value="Vaccinia Virus protein VP39"/>
    <property type="match status" value="1"/>
</dbReference>
<protein>
    <submittedName>
        <fullName evidence="2">FkbM family methyltransferase</fullName>
    </submittedName>
</protein>
<dbReference type="PANTHER" id="PTHR34203">
    <property type="entry name" value="METHYLTRANSFERASE, FKBM FAMILY PROTEIN"/>
    <property type="match status" value="1"/>
</dbReference>
<evidence type="ECO:0000313" key="2">
    <source>
        <dbReference type="EMBL" id="MFC5863946.1"/>
    </source>
</evidence>
<dbReference type="GO" id="GO:0008168">
    <property type="term" value="F:methyltransferase activity"/>
    <property type="evidence" value="ECO:0007669"/>
    <property type="project" value="UniProtKB-KW"/>
</dbReference>
<reference evidence="3" key="1">
    <citation type="journal article" date="2019" name="Int. J. Syst. Evol. Microbiol.">
        <title>The Global Catalogue of Microorganisms (GCM) 10K type strain sequencing project: providing services to taxonomists for standard genome sequencing and annotation.</title>
        <authorList>
            <consortium name="The Broad Institute Genomics Platform"/>
            <consortium name="The Broad Institute Genome Sequencing Center for Infectious Disease"/>
            <person name="Wu L."/>
            <person name="Ma J."/>
        </authorList>
    </citation>
    <scope>NUCLEOTIDE SEQUENCE [LARGE SCALE GENOMIC DNA]</scope>
    <source>
        <strain evidence="3">JCM 4087</strain>
    </source>
</reference>
<dbReference type="GO" id="GO:0032259">
    <property type="term" value="P:methylation"/>
    <property type="evidence" value="ECO:0007669"/>
    <property type="project" value="UniProtKB-KW"/>
</dbReference>
<dbReference type="Pfam" id="PF05050">
    <property type="entry name" value="Methyltransf_21"/>
    <property type="match status" value="1"/>
</dbReference>
<keyword evidence="2" id="KW-0808">Transferase</keyword>
<keyword evidence="2" id="KW-0489">Methyltransferase</keyword>
<proteinExistence type="predicted"/>